<evidence type="ECO:0000256" key="2">
    <source>
        <dbReference type="ARBA" id="ARBA00093774"/>
    </source>
</evidence>
<evidence type="ECO:0000313" key="6">
    <source>
        <dbReference type="EMBL" id="WOX25235.1"/>
    </source>
</evidence>
<evidence type="ECO:0000313" key="7">
    <source>
        <dbReference type="Proteomes" id="UP001301731"/>
    </source>
</evidence>
<keyword evidence="1 4" id="KW-0732">Signal</keyword>
<evidence type="ECO:0000256" key="1">
    <source>
        <dbReference type="ARBA" id="ARBA00022729"/>
    </source>
</evidence>
<feature type="chain" id="PRO_5046920741" description="Low molecular weight antigen MTB12-like C-terminal domain-containing protein" evidence="4">
    <location>
        <begin position="29"/>
        <end position="171"/>
    </location>
</feature>
<evidence type="ECO:0000256" key="3">
    <source>
        <dbReference type="SAM" id="MobiDB-lite"/>
    </source>
</evidence>
<evidence type="ECO:0000259" key="5">
    <source>
        <dbReference type="Pfam" id="PF26580"/>
    </source>
</evidence>
<accession>A0ABZ0M104</accession>
<dbReference type="PROSITE" id="PS51257">
    <property type="entry name" value="PROKAR_LIPOPROTEIN"/>
    <property type="match status" value="1"/>
</dbReference>
<dbReference type="Proteomes" id="UP001301731">
    <property type="component" value="Chromosome"/>
</dbReference>
<protein>
    <recommendedName>
        <fullName evidence="5">Low molecular weight antigen MTB12-like C-terminal domain-containing protein</fullName>
    </recommendedName>
</protein>
<feature type="signal peptide" evidence="4">
    <location>
        <begin position="1"/>
        <end position="28"/>
    </location>
</feature>
<keyword evidence="7" id="KW-1185">Reference proteome</keyword>
<proteinExistence type="inferred from homology"/>
<feature type="compositionally biased region" description="Low complexity" evidence="3">
    <location>
        <begin position="39"/>
        <end position="54"/>
    </location>
</feature>
<reference evidence="6 7" key="1">
    <citation type="submission" date="2023-10" db="EMBL/GenBank/DDBJ databases">
        <title>The genome sequence of Streptomyces sp. HUAS YS2.</title>
        <authorList>
            <person name="Mo P."/>
        </authorList>
    </citation>
    <scope>NUCLEOTIDE SEQUENCE [LARGE SCALE GENOMIC DNA]</scope>
    <source>
        <strain evidence="6 7">HUAS YS2</strain>
    </source>
</reference>
<sequence length="171" mass="17579">MVLDRFGARSRVAALAAAAVLVLTPVAAGCSDDDGGDSGTTQTPTQTQPTNQPANPVAAKAEITKNWTAFFDPKTPVAEKVRVLENGEQMQPVLVAFANDPNAAKSSAAVRAISFTAVDKADVTYDLLIGGQPAIPNAKGTSVEQDGVWKVSVQTLCALVKQSGNAAVPGC</sequence>
<gene>
    <name evidence="6" type="ORF">R2D22_29215</name>
</gene>
<feature type="domain" description="Low molecular weight antigen MTB12-like C-terminal" evidence="5">
    <location>
        <begin position="56"/>
        <end position="166"/>
    </location>
</feature>
<name>A0ABZ0M104_9ACTN</name>
<dbReference type="EMBL" id="CP137573">
    <property type="protein sequence ID" value="WOX25235.1"/>
    <property type="molecule type" value="Genomic_DNA"/>
</dbReference>
<evidence type="ECO:0000256" key="4">
    <source>
        <dbReference type="SAM" id="SignalP"/>
    </source>
</evidence>
<comment type="similarity">
    <text evidence="2">Belongs to the MTB12 family.</text>
</comment>
<dbReference type="Pfam" id="PF26580">
    <property type="entry name" value="Mtb12_C"/>
    <property type="match status" value="1"/>
</dbReference>
<feature type="region of interest" description="Disordered" evidence="3">
    <location>
        <begin position="32"/>
        <end position="54"/>
    </location>
</feature>
<dbReference type="RefSeq" id="WP_318107677.1">
    <property type="nucleotide sequence ID" value="NZ_CP137573.1"/>
</dbReference>
<dbReference type="InterPro" id="IPR058644">
    <property type="entry name" value="Mtb12-like_C"/>
</dbReference>
<organism evidence="6 7">
    <name type="scientific">Streptomyces solicathayae</name>
    <dbReference type="NCBI Taxonomy" id="3081768"/>
    <lineage>
        <taxon>Bacteria</taxon>
        <taxon>Bacillati</taxon>
        <taxon>Actinomycetota</taxon>
        <taxon>Actinomycetes</taxon>
        <taxon>Kitasatosporales</taxon>
        <taxon>Streptomycetaceae</taxon>
        <taxon>Streptomyces</taxon>
    </lineage>
</organism>